<name>A0A2D0ZNQ3_9CAUD</name>
<gene>
    <name evidence="1" type="ORF">SEA_TRINA_239</name>
</gene>
<reference evidence="2" key="1">
    <citation type="submission" date="2017-08" db="EMBL/GenBank/DDBJ databases">
        <authorList>
            <person name="de Groot N.N."/>
        </authorList>
    </citation>
    <scope>NUCLEOTIDE SEQUENCE [LARGE SCALE GENOMIC DNA]</scope>
</reference>
<dbReference type="Proteomes" id="UP000231419">
    <property type="component" value="Segment"/>
</dbReference>
<organism evidence="1 2">
    <name type="scientific">Rhodococcus phage Trina</name>
    <dbReference type="NCBI Taxonomy" id="2027905"/>
    <lineage>
        <taxon>Viruses</taxon>
        <taxon>Duplodnaviria</taxon>
        <taxon>Heunggongvirae</taxon>
        <taxon>Uroviricota</taxon>
        <taxon>Caudoviricetes</taxon>
        <taxon>Trinavirus</taxon>
        <taxon>Trinavirus trina</taxon>
    </lineage>
</organism>
<dbReference type="OrthoDB" id="40963at10239"/>
<keyword evidence="2" id="KW-1185">Reference proteome</keyword>
<accession>A0A2D0ZNQ3</accession>
<evidence type="ECO:0000313" key="1">
    <source>
        <dbReference type="EMBL" id="ASZ75018.1"/>
    </source>
</evidence>
<proteinExistence type="predicted"/>
<dbReference type="EMBL" id="MF668286">
    <property type="protein sequence ID" value="ASZ75018.1"/>
    <property type="molecule type" value="Genomic_DNA"/>
</dbReference>
<protein>
    <submittedName>
        <fullName evidence="1">Uncharacterized protein</fullName>
    </submittedName>
</protein>
<evidence type="ECO:0000313" key="2">
    <source>
        <dbReference type="Proteomes" id="UP000231419"/>
    </source>
</evidence>
<sequence length="139" mass="16413">MSKSMEEYFDFTILYEGGTEEKLYAKAGTFKFDANYPEYDIQYWASERYTALPPTKYTLSYVNLNGAHVEMTLPYGTRYVMRKIKGNLWWVEFKVGNDWKRCFQYHDKLIDALKDMAENRVPHMSYRINGGKLDGKPSK</sequence>